<comment type="function">
    <text evidence="9">Component of the transport system for branched-chain amino acids.</text>
</comment>
<keyword evidence="8 9" id="KW-0472">Membrane</keyword>
<keyword evidence="7 9" id="KW-1133">Transmembrane helix</keyword>
<dbReference type="PANTHER" id="PTHR30588">
    <property type="entry name" value="BRANCHED-CHAIN AMINO ACID TRANSPORT SYSTEM 2 CARRIER PROTEIN"/>
    <property type="match status" value="1"/>
</dbReference>
<evidence type="ECO:0000256" key="3">
    <source>
        <dbReference type="ARBA" id="ARBA00022448"/>
    </source>
</evidence>
<name>A0A853IBB3_9GAMM</name>
<dbReference type="Pfam" id="PF05525">
    <property type="entry name" value="Branch_AA_trans"/>
    <property type="match status" value="1"/>
</dbReference>
<accession>A0A853IBB3</accession>
<feature type="transmembrane region" description="Helical" evidence="9">
    <location>
        <begin position="12"/>
        <end position="31"/>
    </location>
</feature>
<comment type="similarity">
    <text evidence="2 9">Belongs to the branched chain amino acid transporter family.</text>
</comment>
<feature type="transmembrane region" description="Helical" evidence="9">
    <location>
        <begin position="229"/>
        <end position="250"/>
    </location>
</feature>
<sequence>MNHNASLKTVDIIAIGLMTFALFLGAGNLILPPGLGYDAGAELTPVMIGFLLTGVGLPLLGIVATAKMNGGLPTITQHLPAKVAFIIGVVIYLSIGPLFAAPRTAVVAYEMSVLPFAELTADPNQYLWLYTIVYFSAVLLISLFPGRLMDSIGKVITPLLVVVLVLIALGTFLNPQGELQSTTQIEGSPFSKGFTEGYLTLDTLASLVFGIIIINSLRQRGITDSKQLTKYTLAAGFIAAAGLSMVYISLSYLGATSHSLVAEKINGAQMIGIYINQIYGHWGQVILAIAISLACFTTAVGLMTSCGEYFHKCWPKISYRTFVIICTAVTALVANVGLNQLMALAIPALLAIYPVAIGLILLCFISDQLANPRLVNSLTLFAIFCVSLFDGLNAAGIEAIKPVYDLYQQLPFASQGLTWLIPGIAGFLAAIALSKLSANSRLAPTS</sequence>
<dbReference type="Proteomes" id="UP000569732">
    <property type="component" value="Unassembled WGS sequence"/>
</dbReference>
<feature type="transmembrane region" description="Helical" evidence="9">
    <location>
        <begin position="156"/>
        <end position="177"/>
    </location>
</feature>
<dbReference type="GO" id="GO:0015820">
    <property type="term" value="P:L-leucine transport"/>
    <property type="evidence" value="ECO:0007669"/>
    <property type="project" value="TreeGrafter"/>
</dbReference>
<reference evidence="10 11" key="1">
    <citation type="submission" date="2020-07" db="EMBL/GenBank/DDBJ databases">
        <title>Endozoicomonas sp. nov., isolated from sediment.</title>
        <authorList>
            <person name="Gu T."/>
        </authorList>
    </citation>
    <scope>NUCLEOTIDE SEQUENCE [LARGE SCALE GENOMIC DNA]</scope>
    <source>
        <strain evidence="10 11">SM1973</strain>
    </source>
</reference>
<evidence type="ECO:0000313" key="10">
    <source>
        <dbReference type="EMBL" id="NYZ67131.1"/>
    </source>
</evidence>
<dbReference type="GO" id="GO:0005304">
    <property type="term" value="F:L-valine transmembrane transporter activity"/>
    <property type="evidence" value="ECO:0007669"/>
    <property type="project" value="TreeGrafter"/>
</dbReference>
<keyword evidence="4" id="KW-1003">Cell membrane</keyword>
<dbReference type="InterPro" id="IPR004685">
    <property type="entry name" value="Brnchd-chn_aa_trnsp_Livcs"/>
</dbReference>
<evidence type="ECO:0000256" key="6">
    <source>
        <dbReference type="ARBA" id="ARBA00022970"/>
    </source>
</evidence>
<dbReference type="GO" id="GO:0015190">
    <property type="term" value="F:L-leucine transmembrane transporter activity"/>
    <property type="evidence" value="ECO:0007669"/>
    <property type="project" value="TreeGrafter"/>
</dbReference>
<dbReference type="RefSeq" id="WP_180569152.1">
    <property type="nucleotide sequence ID" value="NZ_JACCKB010000021.1"/>
</dbReference>
<dbReference type="GO" id="GO:0015188">
    <property type="term" value="F:L-isoleucine transmembrane transporter activity"/>
    <property type="evidence" value="ECO:0007669"/>
    <property type="project" value="TreeGrafter"/>
</dbReference>
<dbReference type="AlphaFoldDB" id="A0A853IBB3"/>
<feature type="transmembrane region" description="Helical" evidence="9">
    <location>
        <begin position="197"/>
        <end position="217"/>
    </location>
</feature>
<evidence type="ECO:0000256" key="5">
    <source>
        <dbReference type="ARBA" id="ARBA00022692"/>
    </source>
</evidence>
<keyword evidence="5 9" id="KW-0812">Transmembrane</keyword>
<protein>
    <recommendedName>
        <fullName evidence="9">Branched-chain amino acid transport system carrier protein</fullName>
    </recommendedName>
</protein>
<feature type="transmembrane region" description="Helical" evidence="9">
    <location>
        <begin position="317"/>
        <end position="338"/>
    </location>
</feature>
<dbReference type="GO" id="GO:0005886">
    <property type="term" value="C:plasma membrane"/>
    <property type="evidence" value="ECO:0007669"/>
    <property type="project" value="UniProtKB-SubCell"/>
</dbReference>
<gene>
    <name evidence="10" type="primary">brnQ</name>
    <name evidence="10" type="ORF">H0A36_14010</name>
</gene>
<keyword evidence="6 9" id="KW-0029">Amino-acid transport</keyword>
<dbReference type="PANTHER" id="PTHR30588:SF0">
    <property type="entry name" value="BRANCHED-CHAIN AMINO ACID PERMEASE BRNQ"/>
    <property type="match status" value="1"/>
</dbReference>
<feature type="transmembrane region" description="Helical" evidence="9">
    <location>
        <begin position="417"/>
        <end position="436"/>
    </location>
</feature>
<organism evidence="10 11">
    <name type="scientific">Spartinivicinus marinus</name>
    <dbReference type="NCBI Taxonomy" id="2994442"/>
    <lineage>
        <taxon>Bacteria</taxon>
        <taxon>Pseudomonadati</taxon>
        <taxon>Pseudomonadota</taxon>
        <taxon>Gammaproteobacteria</taxon>
        <taxon>Oceanospirillales</taxon>
        <taxon>Zooshikellaceae</taxon>
        <taxon>Spartinivicinus</taxon>
    </lineage>
</organism>
<feature type="transmembrane region" description="Helical" evidence="9">
    <location>
        <begin position="285"/>
        <end position="305"/>
    </location>
</feature>
<dbReference type="EMBL" id="JACCKB010000021">
    <property type="protein sequence ID" value="NYZ67131.1"/>
    <property type="molecule type" value="Genomic_DNA"/>
</dbReference>
<evidence type="ECO:0000256" key="7">
    <source>
        <dbReference type="ARBA" id="ARBA00022989"/>
    </source>
</evidence>
<evidence type="ECO:0000313" key="11">
    <source>
        <dbReference type="Proteomes" id="UP000569732"/>
    </source>
</evidence>
<evidence type="ECO:0000256" key="4">
    <source>
        <dbReference type="ARBA" id="ARBA00022475"/>
    </source>
</evidence>
<keyword evidence="3 9" id="KW-0813">Transport</keyword>
<dbReference type="Gene3D" id="1.20.1740.10">
    <property type="entry name" value="Amino acid/polyamine transporter I"/>
    <property type="match status" value="1"/>
</dbReference>
<feature type="transmembrane region" description="Helical" evidence="9">
    <location>
        <begin position="377"/>
        <end position="397"/>
    </location>
</feature>
<feature type="transmembrane region" description="Helical" evidence="9">
    <location>
        <begin position="83"/>
        <end position="106"/>
    </location>
</feature>
<feature type="transmembrane region" description="Helical" evidence="9">
    <location>
        <begin position="126"/>
        <end position="144"/>
    </location>
</feature>
<keyword evidence="11" id="KW-1185">Reference proteome</keyword>
<evidence type="ECO:0000256" key="2">
    <source>
        <dbReference type="ARBA" id="ARBA00008540"/>
    </source>
</evidence>
<feature type="transmembrane region" description="Helical" evidence="9">
    <location>
        <begin position="344"/>
        <end position="365"/>
    </location>
</feature>
<comment type="caution">
    <text evidence="10">The sequence shown here is derived from an EMBL/GenBank/DDBJ whole genome shotgun (WGS) entry which is preliminary data.</text>
</comment>
<proteinExistence type="inferred from homology"/>
<comment type="subcellular location">
    <subcellularLocation>
        <location evidence="9">Cell inner membrane</location>
        <topology evidence="9">Multi-pass membrane protein</topology>
    </subcellularLocation>
    <subcellularLocation>
        <location evidence="1">Cell membrane</location>
        <topology evidence="1">Multi-pass membrane protein</topology>
    </subcellularLocation>
</comment>
<dbReference type="GO" id="GO:0015818">
    <property type="term" value="P:isoleucine transport"/>
    <property type="evidence" value="ECO:0007669"/>
    <property type="project" value="TreeGrafter"/>
</dbReference>
<feature type="transmembrane region" description="Helical" evidence="9">
    <location>
        <begin position="43"/>
        <end position="63"/>
    </location>
</feature>
<evidence type="ECO:0000256" key="1">
    <source>
        <dbReference type="ARBA" id="ARBA00004651"/>
    </source>
</evidence>
<evidence type="ECO:0000256" key="9">
    <source>
        <dbReference type="RuleBase" id="RU362122"/>
    </source>
</evidence>
<evidence type="ECO:0000256" key="8">
    <source>
        <dbReference type="ARBA" id="ARBA00023136"/>
    </source>
</evidence>
<dbReference type="NCBIfam" id="TIGR00796">
    <property type="entry name" value="livcs"/>
    <property type="match status" value="1"/>
</dbReference>